<accession>A0ABS0YPP0</accession>
<dbReference type="Gene3D" id="3.20.20.70">
    <property type="entry name" value="Aldolase class I"/>
    <property type="match status" value="1"/>
</dbReference>
<dbReference type="SFLD" id="SFLDS00029">
    <property type="entry name" value="Radical_SAM"/>
    <property type="match status" value="1"/>
</dbReference>
<evidence type="ECO:0000313" key="9">
    <source>
        <dbReference type="Proteomes" id="UP000641025"/>
    </source>
</evidence>
<dbReference type="CDD" id="cd21109">
    <property type="entry name" value="SPASM"/>
    <property type="match status" value="1"/>
</dbReference>
<comment type="caution">
    <text evidence="8">The sequence shown here is derived from an EMBL/GenBank/DDBJ whole genome shotgun (WGS) entry which is preliminary data.</text>
</comment>
<dbReference type="InterPro" id="IPR058240">
    <property type="entry name" value="rSAM_sf"/>
</dbReference>
<dbReference type="EMBL" id="JAEMHK010000003">
    <property type="protein sequence ID" value="MBJ6799432.1"/>
    <property type="molecule type" value="Genomic_DNA"/>
</dbReference>
<evidence type="ECO:0000256" key="4">
    <source>
        <dbReference type="ARBA" id="ARBA00022723"/>
    </source>
</evidence>
<dbReference type="CDD" id="cd01335">
    <property type="entry name" value="Radical_SAM"/>
    <property type="match status" value="1"/>
</dbReference>
<dbReference type="InterPro" id="IPR023885">
    <property type="entry name" value="4Fe4S-binding_SPASM_dom"/>
</dbReference>
<dbReference type="InterPro" id="IPR050377">
    <property type="entry name" value="Radical_SAM_PqqE_MftC-like"/>
</dbReference>
<proteinExistence type="predicted"/>
<evidence type="ECO:0000256" key="6">
    <source>
        <dbReference type="ARBA" id="ARBA00023014"/>
    </source>
</evidence>
<keyword evidence="4" id="KW-0479">Metal-binding</keyword>
<organism evidence="8 9">
    <name type="scientific">Geomonas propionica</name>
    <dbReference type="NCBI Taxonomy" id="2798582"/>
    <lineage>
        <taxon>Bacteria</taxon>
        <taxon>Pseudomonadati</taxon>
        <taxon>Thermodesulfobacteriota</taxon>
        <taxon>Desulfuromonadia</taxon>
        <taxon>Geobacterales</taxon>
        <taxon>Geobacteraceae</taxon>
        <taxon>Geomonas</taxon>
    </lineage>
</organism>
<dbReference type="InterPro" id="IPR034391">
    <property type="entry name" value="AdoMet-like_SPASM_containing"/>
</dbReference>
<dbReference type="PANTHER" id="PTHR11228">
    <property type="entry name" value="RADICAL SAM DOMAIN PROTEIN"/>
    <property type="match status" value="1"/>
</dbReference>
<keyword evidence="6" id="KW-0411">Iron-sulfur</keyword>
<dbReference type="InterPro" id="IPR013785">
    <property type="entry name" value="Aldolase_TIM"/>
</dbReference>
<feature type="domain" description="Radical SAM core" evidence="7">
    <location>
        <begin position="40"/>
        <end position="254"/>
    </location>
</feature>
<evidence type="ECO:0000256" key="5">
    <source>
        <dbReference type="ARBA" id="ARBA00023004"/>
    </source>
</evidence>
<keyword evidence="2" id="KW-0004">4Fe-4S</keyword>
<protein>
    <submittedName>
        <fullName evidence="8">Radical SAM protein</fullName>
    </submittedName>
</protein>
<evidence type="ECO:0000313" key="8">
    <source>
        <dbReference type="EMBL" id="MBJ6799432.1"/>
    </source>
</evidence>
<dbReference type="Pfam" id="PF04055">
    <property type="entry name" value="Radical_SAM"/>
    <property type="match status" value="1"/>
</dbReference>
<keyword evidence="9" id="KW-1185">Reference proteome</keyword>
<dbReference type="Pfam" id="PF13186">
    <property type="entry name" value="SPASM"/>
    <property type="match status" value="1"/>
</dbReference>
<dbReference type="SFLD" id="SFLDG01387">
    <property type="entry name" value="BtrN-like_SPASM_domain_contain"/>
    <property type="match status" value="1"/>
</dbReference>
<comment type="cofactor">
    <cofactor evidence="1">
        <name>[4Fe-4S] cluster</name>
        <dbReference type="ChEBI" id="CHEBI:49883"/>
    </cofactor>
</comment>
<evidence type="ECO:0000256" key="2">
    <source>
        <dbReference type="ARBA" id="ARBA00022485"/>
    </source>
</evidence>
<dbReference type="PROSITE" id="PS51918">
    <property type="entry name" value="RADICAL_SAM"/>
    <property type="match status" value="1"/>
</dbReference>
<dbReference type="SFLD" id="SFLDG01067">
    <property type="entry name" value="SPASM/twitch_domain_containing"/>
    <property type="match status" value="1"/>
</dbReference>
<dbReference type="Proteomes" id="UP000641025">
    <property type="component" value="Unassembled WGS sequence"/>
</dbReference>
<evidence type="ECO:0000256" key="3">
    <source>
        <dbReference type="ARBA" id="ARBA00022691"/>
    </source>
</evidence>
<name>A0ABS0YPP0_9BACT</name>
<gene>
    <name evidence="8" type="ORF">JFN90_04685</name>
</gene>
<evidence type="ECO:0000259" key="7">
    <source>
        <dbReference type="PROSITE" id="PS51918"/>
    </source>
</evidence>
<keyword evidence="5" id="KW-0408">Iron</keyword>
<dbReference type="SUPFAM" id="SSF102114">
    <property type="entry name" value="Radical SAM enzymes"/>
    <property type="match status" value="1"/>
</dbReference>
<dbReference type="PANTHER" id="PTHR11228:SF7">
    <property type="entry name" value="PQQA PEPTIDE CYCLASE"/>
    <property type="match status" value="1"/>
</dbReference>
<keyword evidence="3" id="KW-0949">S-adenosyl-L-methionine</keyword>
<reference evidence="8 9" key="1">
    <citation type="submission" date="2020-12" db="EMBL/GenBank/DDBJ databases">
        <title>Geomonas sp. Red259, isolated from paddy soil.</title>
        <authorList>
            <person name="Xu Z."/>
            <person name="Zhang Z."/>
            <person name="Masuda Y."/>
            <person name="Itoh H."/>
            <person name="Senoo K."/>
        </authorList>
    </citation>
    <scope>NUCLEOTIDE SEQUENCE [LARGE SCALE GENOMIC DNA]</scope>
    <source>
        <strain evidence="8 9">Red259</strain>
    </source>
</reference>
<sequence length="332" mass="37657">MRYLFKYMRHKSIIKRMTWRRLYNCLLLCQELKARKALVNSSPVVARINTYPLCNLNCTACQRIASNTATTGTEMMTLSQYQEILDQLAPHLLLVVLYDEGEPLLHPQLPEIIRCTHSRNISTSISTNLAMTLSDDYLLDLMTSGLDRMTVSMDGFTQPIYGRYRIGGSVATLKENLERLLRVRKRTGSKTSVEVQFIDFGFNAHEMGDVKSYARRVGADTFRALPSSIYGMEEYLAHRGMTLTEGEHLTCGCLDLWSIAHISSDGRLFPCDFGEDNGMAAVGNVLREDFAALWNSPRMRQARAYFAGSDTVFDTSLCRRCPSANRAPWFLR</sequence>
<evidence type="ECO:0000256" key="1">
    <source>
        <dbReference type="ARBA" id="ARBA00001966"/>
    </source>
</evidence>
<dbReference type="RefSeq" id="WP_199393954.1">
    <property type="nucleotide sequence ID" value="NZ_JAEMHK010000003.1"/>
</dbReference>
<dbReference type="InterPro" id="IPR007197">
    <property type="entry name" value="rSAM"/>
</dbReference>